<dbReference type="EMBL" id="MN739102">
    <property type="protein sequence ID" value="QHS88620.1"/>
    <property type="molecule type" value="Genomic_DNA"/>
</dbReference>
<dbReference type="AlphaFoldDB" id="A0A6C0B996"/>
<name>A0A6C0B996_9ZZZZ</name>
<proteinExistence type="predicted"/>
<reference evidence="1" key="1">
    <citation type="journal article" date="2020" name="Nature">
        <title>Giant virus diversity and host interactions through global metagenomics.</title>
        <authorList>
            <person name="Schulz F."/>
            <person name="Roux S."/>
            <person name="Paez-Espino D."/>
            <person name="Jungbluth S."/>
            <person name="Walsh D.A."/>
            <person name="Denef V.J."/>
            <person name="McMahon K.D."/>
            <person name="Konstantinidis K.T."/>
            <person name="Eloe-Fadrosh E.A."/>
            <person name="Kyrpides N.C."/>
            <person name="Woyke T."/>
        </authorList>
    </citation>
    <scope>NUCLEOTIDE SEQUENCE</scope>
    <source>
        <strain evidence="1">GVMAG-M-3300010158-59</strain>
    </source>
</reference>
<accession>A0A6C0B996</accession>
<organism evidence="1">
    <name type="scientific">viral metagenome</name>
    <dbReference type="NCBI Taxonomy" id="1070528"/>
    <lineage>
        <taxon>unclassified sequences</taxon>
        <taxon>metagenomes</taxon>
        <taxon>organismal metagenomes</taxon>
    </lineage>
</organism>
<sequence>MHKMDVRLNNLKQNFTQIVDLKNENIKTFGILSDKIKKLKDFYADFIKNNKNNLFMFGLDSFHFQGKLIDIEHDDMHRLFDAIINRMYCEYYKLCKIIVDYIQKNISDKKILELTLMNINFPVYRDLEPFKKYEFELIQNLHENLLVLLQAIYGYFLNKEHELKIHQMKNSIGLNIDNFVSTFQYNNIVIREKLTLFVTYIEFFHKLHIKYLKRFTTKLQLMFSQITNDIKFEDTVQMNKTRRNSMLLTLQSDNIDGSLMTELQESMDNGIELMIDEQKKEIQTLQEEPVKQQTAQILVEPVLEVPIIIEKPVVIKEPIVEEPIVEKSVLEVPVLEEPIVDEPIVEEPIVEEPVLEEPMEPPIELPVLEVQEEPIKETHSLEETIAVKTEEWFYLQQENQVINTESKK</sequence>
<evidence type="ECO:0000313" key="1">
    <source>
        <dbReference type="EMBL" id="QHS88620.1"/>
    </source>
</evidence>
<protein>
    <submittedName>
        <fullName evidence="1">Uncharacterized protein</fullName>
    </submittedName>
</protein>